<reference evidence="3" key="1">
    <citation type="submission" date="2019-03" db="EMBL/GenBank/DDBJ databases">
        <title>Weissella sp. 26KH-42 Genome sequencing.</title>
        <authorList>
            <person name="Heo J."/>
            <person name="Kim S.-J."/>
            <person name="Kim J.-S."/>
            <person name="Hong S.-B."/>
            <person name="Kwon S.-W."/>
        </authorList>
    </citation>
    <scope>NUCLEOTIDE SEQUENCE [LARGE SCALE GENOMIC DNA]</scope>
    <source>
        <strain evidence="3">26KH-42</strain>
    </source>
</reference>
<dbReference type="EMBL" id="CP037940">
    <property type="protein sequence ID" value="QBO36351.1"/>
    <property type="molecule type" value="Genomic_DNA"/>
</dbReference>
<feature type="signal peptide" evidence="1">
    <location>
        <begin position="1"/>
        <end position="23"/>
    </location>
</feature>
<accession>A0A4P6YUF6</accession>
<sequence>MPKIVKTIMLVIIALTVSGKTTAIIPATHADAAAKVWIAPKHGKKYHKKKNCRGLNNARSKKRITLKKAKQSGFTLCGWEKSRAYKRVLSVNKQGIIERQATFVMVPLQRALPVGK</sequence>
<evidence type="ECO:0000313" key="3">
    <source>
        <dbReference type="Proteomes" id="UP000292886"/>
    </source>
</evidence>
<proteinExistence type="predicted"/>
<evidence type="ECO:0000313" key="2">
    <source>
        <dbReference type="EMBL" id="QBO36351.1"/>
    </source>
</evidence>
<gene>
    <name evidence="2" type="ORF">EQG49_07695</name>
</gene>
<name>A0A4P6YUF6_9LACO</name>
<dbReference type="KEGG" id="wei:EQG49_07695"/>
<evidence type="ECO:0000256" key="1">
    <source>
        <dbReference type="SAM" id="SignalP"/>
    </source>
</evidence>
<keyword evidence="3" id="KW-1185">Reference proteome</keyword>
<dbReference type="OrthoDB" id="885042at2"/>
<protein>
    <submittedName>
        <fullName evidence="2">Uncharacterized protein</fullName>
    </submittedName>
</protein>
<feature type="chain" id="PRO_5039641975" evidence="1">
    <location>
        <begin position="24"/>
        <end position="116"/>
    </location>
</feature>
<dbReference type="AlphaFoldDB" id="A0A4P6YUF6"/>
<organism evidence="2 3">
    <name type="scientific">Periweissella cryptocerci</name>
    <dbReference type="NCBI Taxonomy" id="2506420"/>
    <lineage>
        <taxon>Bacteria</taxon>
        <taxon>Bacillati</taxon>
        <taxon>Bacillota</taxon>
        <taxon>Bacilli</taxon>
        <taxon>Lactobacillales</taxon>
        <taxon>Lactobacillaceae</taxon>
        <taxon>Periweissella</taxon>
    </lineage>
</organism>
<keyword evidence="1" id="KW-0732">Signal</keyword>
<dbReference type="Proteomes" id="UP000292886">
    <property type="component" value="Chromosome"/>
</dbReference>
<dbReference type="RefSeq" id="WP_133363428.1">
    <property type="nucleotide sequence ID" value="NZ_CP037940.1"/>
</dbReference>